<evidence type="ECO:0000256" key="8">
    <source>
        <dbReference type="SAM" id="Phobius"/>
    </source>
</evidence>
<dbReference type="InterPro" id="IPR000440">
    <property type="entry name" value="NADH_UbQ/plastoQ_OxRdtase_su3"/>
</dbReference>
<reference evidence="9 10" key="1">
    <citation type="submission" date="2022-01" db="EMBL/GenBank/DDBJ databases">
        <title>Desulfofustis limnae sp. nov., a novel mesophilic sulfate-reducing bacterium isolated from marsh soil.</title>
        <authorList>
            <person name="Watanabe M."/>
            <person name="Takahashi A."/>
            <person name="Kojima H."/>
            <person name="Fukui M."/>
        </authorList>
    </citation>
    <scope>NUCLEOTIDE SEQUENCE [LARGE SCALE GENOMIC DNA]</scope>
    <source>
        <strain evidence="9 10">PPLL</strain>
    </source>
</reference>
<comment type="subcellular location">
    <subcellularLocation>
        <location evidence="7">Cell membrane</location>
        <topology evidence="7">Multi-pass membrane protein</topology>
    </subcellularLocation>
    <subcellularLocation>
        <location evidence="1">Membrane</location>
    </subcellularLocation>
</comment>
<evidence type="ECO:0000256" key="7">
    <source>
        <dbReference type="RuleBase" id="RU003639"/>
    </source>
</evidence>
<keyword evidence="7" id="KW-0520">NAD</keyword>
<keyword evidence="10" id="KW-1185">Reference proteome</keyword>
<comment type="function">
    <text evidence="7">NDH-1 shuttles electrons from NADH, via FMN and iron-sulfur (Fe-S) centers, to quinones in the respiratory chain.</text>
</comment>
<comment type="catalytic activity">
    <reaction evidence="7">
        <text>a quinone + NADH + 5 H(+)(in) = a quinol + NAD(+) + 4 H(+)(out)</text>
        <dbReference type="Rhea" id="RHEA:57888"/>
        <dbReference type="ChEBI" id="CHEBI:15378"/>
        <dbReference type="ChEBI" id="CHEBI:24646"/>
        <dbReference type="ChEBI" id="CHEBI:57540"/>
        <dbReference type="ChEBI" id="CHEBI:57945"/>
        <dbReference type="ChEBI" id="CHEBI:132124"/>
    </reaction>
</comment>
<keyword evidence="4 7" id="KW-0812">Transmembrane</keyword>
<dbReference type="EMBL" id="AP025516">
    <property type="protein sequence ID" value="BDD86766.1"/>
    <property type="molecule type" value="Genomic_DNA"/>
</dbReference>
<evidence type="ECO:0000313" key="10">
    <source>
        <dbReference type="Proteomes" id="UP000830055"/>
    </source>
</evidence>
<dbReference type="PANTHER" id="PTHR11058">
    <property type="entry name" value="NADH-UBIQUINONE OXIDOREDUCTASE CHAIN 3"/>
    <property type="match status" value="1"/>
</dbReference>
<feature type="transmembrane region" description="Helical" evidence="8">
    <location>
        <begin position="14"/>
        <end position="39"/>
    </location>
</feature>
<feature type="transmembrane region" description="Helical" evidence="8">
    <location>
        <begin position="70"/>
        <end position="94"/>
    </location>
</feature>
<evidence type="ECO:0000256" key="6">
    <source>
        <dbReference type="ARBA" id="ARBA00023136"/>
    </source>
</evidence>
<sequence length="139" mass="16384">MRMDFSVFQYRDDILWLTAFILGGLSFALGPILLVYLLMPRKTRQVSGRRDQYIECGMDPIGDSWIRYGIVFYLYALIFLAFDVDVLFLFPVVLAYNDEMFVIRDLIEIVLFVGILSLAVVYAWVKGVFKWERKTYRRP</sequence>
<evidence type="ECO:0000256" key="1">
    <source>
        <dbReference type="ARBA" id="ARBA00004370"/>
    </source>
</evidence>
<dbReference type="Proteomes" id="UP000830055">
    <property type="component" value="Chromosome"/>
</dbReference>
<name>A0ABM7W751_9BACT</name>
<evidence type="ECO:0000256" key="5">
    <source>
        <dbReference type="ARBA" id="ARBA00022989"/>
    </source>
</evidence>
<dbReference type="Gene3D" id="1.20.58.1610">
    <property type="entry name" value="NADH:ubiquinone/plastoquinone oxidoreductase, chain 3"/>
    <property type="match status" value="1"/>
</dbReference>
<evidence type="ECO:0000256" key="4">
    <source>
        <dbReference type="ARBA" id="ARBA00022692"/>
    </source>
</evidence>
<protein>
    <recommendedName>
        <fullName evidence="7">NADH-quinone oxidoreductase subunit</fullName>
        <ecNumber evidence="7">7.1.1.-</ecNumber>
    </recommendedName>
</protein>
<proteinExistence type="inferred from homology"/>
<keyword evidence="3" id="KW-0813">Transport</keyword>
<dbReference type="InterPro" id="IPR038430">
    <property type="entry name" value="NDAH_ubi_oxred_su3_sf"/>
</dbReference>
<dbReference type="PANTHER" id="PTHR11058:SF9">
    <property type="entry name" value="NADH-UBIQUINONE OXIDOREDUCTASE CHAIN 3"/>
    <property type="match status" value="1"/>
</dbReference>
<keyword evidence="5 8" id="KW-1133">Transmembrane helix</keyword>
<organism evidence="9 10">
    <name type="scientific">Desulfofustis limnaeus</name>
    <dbReference type="NCBI Taxonomy" id="2740163"/>
    <lineage>
        <taxon>Bacteria</taxon>
        <taxon>Pseudomonadati</taxon>
        <taxon>Thermodesulfobacteriota</taxon>
        <taxon>Desulfobulbia</taxon>
        <taxon>Desulfobulbales</taxon>
        <taxon>Desulfocapsaceae</taxon>
        <taxon>Desulfofustis</taxon>
    </lineage>
</organism>
<dbReference type="Pfam" id="PF00507">
    <property type="entry name" value="Oxidored_q4"/>
    <property type="match status" value="1"/>
</dbReference>
<evidence type="ECO:0000256" key="2">
    <source>
        <dbReference type="ARBA" id="ARBA00008472"/>
    </source>
</evidence>
<evidence type="ECO:0000313" key="9">
    <source>
        <dbReference type="EMBL" id="BDD86766.1"/>
    </source>
</evidence>
<feature type="transmembrane region" description="Helical" evidence="8">
    <location>
        <begin position="106"/>
        <end position="125"/>
    </location>
</feature>
<accession>A0ABM7W751</accession>
<dbReference type="EC" id="7.1.1.-" evidence="7"/>
<keyword evidence="6 8" id="KW-0472">Membrane</keyword>
<comment type="similarity">
    <text evidence="2 7">Belongs to the complex I subunit 3 family.</text>
</comment>
<evidence type="ECO:0000256" key="3">
    <source>
        <dbReference type="ARBA" id="ARBA00022448"/>
    </source>
</evidence>
<keyword evidence="7" id="KW-0874">Quinone</keyword>
<gene>
    <name evidence="9" type="primary">nuoA</name>
    <name evidence="9" type="ORF">DPPLL_11310</name>
</gene>